<evidence type="ECO:0000313" key="3">
    <source>
        <dbReference type="Proteomes" id="UP000607653"/>
    </source>
</evidence>
<dbReference type="AlphaFoldDB" id="A0A822XKA3"/>
<reference evidence="2 3" key="1">
    <citation type="journal article" date="2020" name="Mol. Biol. Evol.">
        <title>Distinct Expression and Methylation Patterns for Genes with Different Fates following a Single Whole-Genome Duplication in Flowering Plants.</title>
        <authorList>
            <person name="Shi T."/>
            <person name="Rahmani R.S."/>
            <person name="Gugger P.F."/>
            <person name="Wang M."/>
            <person name="Li H."/>
            <person name="Zhang Y."/>
            <person name="Li Z."/>
            <person name="Wang Q."/>
            <person name="Van de Peer Y."/>
            <person name="Marchal K."/>
            <person name="Chen J."/>
        </authorList>
    </citation>
    <scope>NUCLEOTIDE SEQUENCE [LARGE SCALE GENOMIC DNA]</scope>
    <source>
        <tissue evidence="2">Leaf</tissue>
    </source>
</reference>
<organism evidence="2 3">
    <name type="scientific">Nelumbo nucifera</name>
    <name type="common">Sacred lotus</name>
    <dbReference type="NCBI Taxonomy" id="4432"/>
    <lineage>
        <taxon>Eukaryota</taxon>
        <taxon>Viridiplantae</taxon>
        <taxon>Streptophyta</taxon>
        <taxon>Embryophyta</taxon>
        <taxon>Tracheophyta</taxon>
        <taxon>Spermatophyta</taxon>
        <taxon>Magnoliopsida</taxon>
        <taxon>Proteales</taxon>
        <taxon>Nelumbonaceae</taxon>
        <taxon>Nelumbo</taxon>
    </lineage>
</organism>
<dbReference type="Proteomes" id="UP000607653">
    <property type="component" value="Unassembled WGS sequence"/>
</dbReference>
<keyword evidence="3" id="KW-1185">Reference proteome</keyword>
<evidence type="ECO:0000256" key="1">
    <source>
        <dbReference type="SAM" id="MobiDB-lite"/>
    </source>
</evidence>
<accession>A0A822XKA3</accession>
<protein>
    <submittedName>
        <fullName evidence="2">Uncharacterized protein</fullName>
    </submittedName>
</protein>
<sequence length="131" mass="14664">MRRQEEEISPPLQRLSPASMSPDYRVGKNPPWGGSLSLTEYKVLQVKENSELYREEISPPPSSSSTSSSCGKIETLESLIKADASKINSFRIFEGKPLLPSMPMPILSRIKWQPKVDPPALKIRLIEEGNI</sequence>
<dbReference type="EMBL" id="DUZY01000001">
    <property type="protein sequence ID" value="DAD19376.1"/>
    <property type="molecule type" value="Genomic_DNA"/>
</dbReference>
<feature type="region of interest" description="Disordered" evidence="1">
    <location>
        <begin position="52"/>
        <end position="71"/>
    </location>
</feature>
<evidence type="ECO:0000313" key="2">
    <source>
        <dbReference type="EMBL" id="DAD19376.1"/>
    </source>
</evidence>
<feature type="region of interest" description="Disordered" evidence="1">
    <location>
        <begin position="1"/>
        <end position="35"/>
    </location>
</feature>
<name>A0A822XKA3_NELNU</name>
<gene>
    <name evidence="2" type="ORF">HUJ06_020839</name>
</gene>
<proteinExistence type="predicted"/>
<comment type="caution">
    <text evidence="2">The sequence shown here is derived from an EMBL/GenBank/DDBJ whole genome shotgun (WGS) entry which is preliminary data.</text>
</comment>